<dbReference type="EMBL" id="JARK01001491">
    <property type="protein sequence ID" value="EYB95888.1"/>
    <property type="molecule type" value="Genomic_DNA"/>
</dbReference>
<accession>A0A016SYP2</accession>
<organism evidence="3 4">
    <name type="scientific">Ancylostoma ceylanicum</name>
    <dbReference type="NCBI Taxonomy" id="53326"/>
    <lineage>
        <taxon>Eukaryota</taxon>
        <taxon>Metazoa</taxon>
        <taxon>Ecdysozoa</taxon>
        <taxon>Nematoda</taxon>
        <taxon>Chromadorea</taxon>
        <taxon>Rhabditida</taxon>
        <taxon>Rhabditina</taxon>
        <taxon>Rhabditomorpha</taxon>
        <taxon>Strongyloidea</taxon>
        <taxon>Ancylostomatidae</taxon>
        <taxon>Ancylostomatinae</taxon>
        <taxon>Ancylostoma</taxon>
    </lineage>
</organism>
<proteinExistence type="predicted"/>
<feature type="region of interest" description="Disordered" evidence="1">
    <location>
        <begin position="53"/>
        <end position="77"/>
    </location>
</feature>
<comment type="caution">
    <text evidence="3">The sequence shown here is derived from an EMBL/GenBank/DDBJ whole genome shotgun (WGS) entry which is preliminary data.</text>
</comment>
<gene>
    <name evidence="3" type="primary">Acey_s0155.g3072</name>
    <name evidence="3" type="ORF">Y032_0155g3072</name>
</gene>
<protein>
    <submittedName>
        <fullName evidence="3">Uncharacterized protein</fullName>
    </submittedName>
</protein>
<keyword evidence="2" id="KW-0812">Transmembrane</keyword>
<evidence type="ECO:0000256" key="2">
    <source>
        <dbReference type="SAM" id="Phobius"/>
    </source>
</evidence>
<feature type="compositionally biased region" description="Basic residues" evidence="1">
    <location>
        <begin position="54"/>
        <end position="77"/>
    </location>
</feature>
<feature type="transmembrane region" description="Helical" evidence="2">
    <location>
        <begin position="26"/>
        <end position="50"/>
    </location>
</feature>
<reference evidence="4" key="1">
    <citation type="journal article" date="2015" name="Nat. Genet.">
        <title>The genome and transcriptome of the zoonotic hookworm Ancylostoma ceylanicum identify infection-specific gene families.</title>
        <authorList>
            <person name="Schwarz E.M."/>
            <person name="Hu Y."/>
            <person name="Antoshechkin I."/>
            <person name="Miller M.M."/>
            <person name="Sternberg P.W."/>
            <person name="Aroian R.V."/>
        </authorList>
    </citation>
    <scope>NUCLEOTIDE SEQUENCE</scope>
    <source>
        <strain evidence="4">HY135</strain>
    </source>
</reference>
<sequence length="77" mass="8365">MGNLTIHAASGCAPSFPAYTGPAFDLLIGVIVILSVILVGLVVFGIALLVKGRDRTKKKTSKKKKKERKKKNKGMRR</sequence>
<dbReference type="AlphaFoldDB" id="A0A016SYP2"/>
<dbReference type="Proteomes" id="UP000024635">
    <property type="component" value="Unassembled WGS sequence"/>
</dbReference>
<keyword evidence="2" id="KW-1133">Transmembrane helix</keyword>
<evidence type="ECO:0000313" key="3">
    <source>
        <dbReference type="EMBL" id="EYB95888.1"/>
    </source>
</evidence>
<evidence type="ECO:0000256" key="1">
    <source>
        <dbReference type="SAM" id="MobiDB-lite"/>
    </source>
</evidence>
<keyword evidence="2" id="KW-0472">Membrane</keyword>
<evidence type="ECO:0000313" key="4">
    <source>
        <dbReference type="Proteomes" id="UP000024635"/>
    </source>
</evidence>
<keyword evidence="4" id="KW-1185">Reference proteome</keyword>
<name>A0A016SYP2_9BILA</name>